<dbReference type="PANTHER" id="PTHR34818">
    <property type="entry name" value="PROTEIN BLI-3"/>
    <property type="match status" value="1"/>
</dbReference>
<dbReference type="Proteomes" id="UP001228044">
    <property type="component" value="Unassembled WGS sequence"/>
</dbReference>
<proteinExistence type="predicted"/>
<dbReference type="InterPro" id="IPR052917">
    <property type="entry name" value="Stress-Dev_Protein"/>
</dbReference>
<evidence type="ECO:0000313" key="2">
    <source>
        <dbReference type="EMBL" id="MDN3920905.1"/>
    </source>
</evidence>
<reference evidence="2 3" key="1">
    <citation type="submission" date="2023-06" db="EMBL/GenBank/DDBJ databases">
        <title>Pelomonas sp. PFR6 16S ribosomal RNA gene Genome sequencing and assembly.</title>
        <authorList>
            <person name="Woo H."/>
        </authorList>
    </citation>
    <scope>NUCLEOTIDE SEQUENCE [LARGE SCALE GENOMIC DNA]</scope>
    <source>
        <strain evidence="2 3">PFR6</strain>
    </source>
</reference>
<feature type="domain" description="General stress protein FMN-binding split barrel" evidence="1">
    <location>
        <begin position="8"/>
        <end position="153"/>
    </location>
</feature>
<dbReference type="EMBL" id="JAUHHC010000003">
    <property type="protein sequence ID" value="MDN3920905.1"/>
    <property type="molecule type" value="Genomic_DNA"/>
</dbReference>
<dbReference type="SUPFAM" id="SSF50475">
    <property type="entry name" value="FMN-binding split barrel"/>
    <property type="match status" value="1"/>
</dbReference>
<dbReference type="Pfam" id="PF16242">
    <property type="entry name" value="Pyrid_ox_like"/>
    <property type="match status" value="1"/>
</dbReference>
<dbReference type="InterPro" id="IPR012349">
    <property type="entry name" value="Split_barrel_FMN-bd"/>
</dbReference>
<protein>
    <submittedName>
        <fullName evidence="2">Pyridoxamine 5'-phosphate oxidase family protein</fullName>
    </submittedName>
</protein>
<gene>
    <name evidence="2" type="ORF">QWJ38_11500</name>
</gene>
<keyword evidence="3" id="KW-1185">Reference proteome</keyword>
<organism evidence="2 3">
    <name type="scientific">Roseateles violae</name>
    <dbReference type="NCBI Taxonomy" id="3058042"/>
    <lineage>
        <taxon>Bacteria</taxon>
        <taxon>Pseudomonadati</taxon>
        <taxon>Pseudomonadota</taxon>
        <taxon>Betaproteobacteria</taxon>
        <taxon>Burkholderiales</taxon>
        <taxon>Sphaerotilaceae</taxon>
        <taxon>Roseateles</taxon>
    </lineage>
</organism>
<accession>A0ABT8DRD7</accession>
<comment type="caution">
    <text evidence="2">The sequence shown here is derived from an EMBL/GenBank/DDBJ whole genome shotgun (WGS) entry which is preliminary data.</text>
</comment>
<dbReference type="InterPro" id="IPR038725">
    <property type="entry name" value="YdaG_split_barrel_FMN-bd"/>
</dbReference>
<evidence type="ECO:0000259" key="1">
    <source>
        <dbReference type="Pfam" id="PF16242"/>
    </source>
</evidence>
<name>A0ABT8DRD7_9BURK</name>
<dbReference type="RefSeq" id="WP_290359224.1">
    <property type="nucleotide sequence ID" value="NZ_JAUHHC010000003.1"/>
</dbReference>
<dbReference type="Gene3D" id="2.30.110.10">
    <property type="entry name" value="Electron Transport, Fmn-binding Protein, Chain A"/>
    <property type="match status" value="1"/>
</dbReference>
<sequence length="168" mass="19013">MEAAESSRERLWELIKDIRFAMFTTRHGNGHLHSRPMTTQNRAIDEDESLWFFMSRRSEPVGDLASGAEVNVSYADGGQDRYVSVSGRARVVEDRAKARQLWNKLAEAWFPGGAEDPDLALVEVQITHAHYWDVKENKLVQLFAMAKAALGGEPPRDLGESREVRMRG</sequence>
<dbReference type="PANTHER" id="PTHR34818:SF1">
    <property type="entry name" value="PROTEIN BLI-3"/>
    <property type="match status" value="1"/>
</dbReference>
<evidence type="ECO:0000313" key="3">
    <source>
        <dbReference type="Proteomes" id="UP001228044"/>
    </source>
</evidence>